<dbReference type="InterPro" id="IPR008183">
    <property type="entry name" value="Aldose_1/G6P_1-epimerase"/>
</dbReference>
<comment type="caution">
    <text evidence="1">The sequence shown here is derived from an EMBL/GenBank/DDBJ whole genome shotgun (WGS) entry which is preliminary data.</text>
</comment>
<organism evidence="1 2">
    <name type="scientific">Sphingomonas aurantiaca</name>
    <dbReference type="NCBI Taxonomy" id="185949"/>
    <lineage>
        <taxon>Bacteria</taxon>
        <taxon>Pseudomonadati</taxon>
        <taxon>Pseudomonadota</taxon>
        <taxon>Alphaproteobacteria</taxon>
        <taxon>Sphingomonadales</taxon>
        <taxon>Sphingomonadaceae</taxon>
        <taxon>Sphingomonas</taxon>
    </lineage>
</organism>
<dbReference type="SUPFAM" id="SSF74650">
    <property type="entry name" value="Galactose mutarotase-like"/>
    <property type="match status" value="1"/>
</dbReference>
<keyword evidence="2" id="KW-1185">Reference proteome</keyword>
<dbReference type="GO" id="GO:0005975">
    <property type="term" value="P:carbohydrate metabolic process"/>
    <property type="evidence" value="ECO:0007669"/>
    <property type="project" value="InterPro"/>
</dbReference>
<dbReference type="InterPro" id="IPR011013">
    <property type="entry name" value="Gal_mutarotase_sf_dom"/>
</dbReference>
<accession>A0A2T5GR47</accession>
<proteinExistence type="predicted"/>
<dbReference type="CDD" id="cd09024">
    <property type="entry name" value="Aldose_epim_lacX"/>
    <property type="match status" value="1"/>
</dbReference>
<reference evidence="1 2" key="1">
    <citation type="submission" date="2018-04" db="EMBL/GenBank/DDBJ databases">
        <title>Genomic Encyclopedia of Type Strains, Phase III (KMG-III): the genomes of soil and plant-associated and newly described type strains.</title>
        <authorList>
            <person name="Whitman W."/>
        </authorList>
    </citation>
    <scope>NUCLEOTIDE SEQUENCE [LARGE SCALE GENOMIC DNA]</scope>
    <source>
        <strain evidence="1 2">MA101b</strain>
    </source>
</reference>
<dbReference type="RefSeq" id="WP_107956291.1">
    <property type="nucleotide sequence ID" value="NZ_QAOG01000001.1"/>
</dbReference>
<dbReference type="Pfam" id="PF01263">
    <property type="entry name" value="Aldose_epim"/>
    <property type="match status" value="1"/>
</dbReference>
<dbReference type="GO" id="GO:0016853">
    <property type="term" value="F:isomerase activity"/>
    <property type="evidence" value="ECO:0007669"/>
    <property type="project" value="InterPro"/>
</dbReference>
<dbReference type="EMBL" id="QAOG01000001">
    <property type="protein sequence ID" value="PTQ61807.1"/>
    <property type="molecule type" value="Genomic_DNA"/>
</dbReference>
<dbReference type="InterPro" id="IPR014718">
    <property type="entry name" value="GH-type_carb-bd"/>
</dbReference>
<dbReference type="AlphaFoldDB" id="A0A2T5GR47"/>
<dbReference type="Gene3D" id="2.70.98.10">
    <property type="match status" value="1"/>
</dbReference>
<sequence>MTDLITIANDQLTAKINPHGAELTHLHDAAGRELMTNADPAYWTGHAPILFPVVGVVNEGVIRLDGQTYPMQKHGFARHATFDVVAQTDTSATFRLTDSADTRAAYPFAFALDIVFTLDGATLGIEAHIHNRTDAAMPASFGFHPAFAWPLPYGEPRADHRITFDADEPGTLKAISPDGQIAVDERPSPVEDRVIALRDELFAKDALVWDPIHSDSVTYGAKTGPLLRIAFPDTPKLGIWTKPGAAYVCVEPWHGIADPEGYTGDYRAKPGVFEVAAGDTKIITMSVTLVPHER</sequence>
<evidence type="ECO:0000313" key="2">
    <source>
        <dbReference type="Proteomes" id="UP000244189"/>
    </source>
</evidence>
<protein>
    <submittedName>
        <fullName evidence="1">Galactose mutarotase-like enzyme</fullName>
    </submittedName>
</protein>
<dbReference type="InterPro" id="IPR037481">
    <property type="entry name" value="LacX"/>
</dbReference>
<name>A0A2T5GR47_9SPHN</name>
<dbReference type="Proteomes" id="UP000244189">
    <property type="component" value="Unassembled WGS sequence"/>
</dbReference>
<dbReference type="GO" id="GO:0030246">
    <property type="term" value="F:carbohydrate binding"/>
    <property type="evidence" value="ECO:0007669"/>
    <property type="project" value="InterPro"/>
</dbReference>
<dbReference type="PANTHER" id="PTHR11122">
    <property type="entry name" value="APOSPORY-ASSOCIATED PROTEIN C-RELATED"/>
    <property type="match status" value="1"/>
</dbReference>
<gene>
    <name evidence="1" type="ORF">C8J26_0074</name>
</gene>
<dbReference type="PANTHER" id="PTHR11122:SF13">
    <property type="entry name" value="GLUCOSE-6-PHOSPHATE 1-EPIMERASE"/>
    <property type="match status" value="1"/>
</dbReference>
<evidence type="ECO:0000313" key="1">
    <source>
        <dbReference type="EMBL" id="PTQ61807.1"/>
    </source>
</evidence>